<feature type="compositionally biased region" description="Low complexity" evidence="1">
    <location>
        <begin position="142"/>
        <end position="156"/>
    </location>
</feature>
<reference evidence="4" key="1">
    <citation type="submission" date="2016-10" db="EMBL/GenBank/DDBJ databases">
        <authorList>
            <person name="Varghese N."/>
            <person name="Submissions S."/>
        </authorList>
    </citation>
    <scope>NUCLEOTIDE SEQUENCE [LARGE SCALE GENOMIC DNA]</scope>
    <source>
        <strain evidence="4">Gh-48</strain>
    </source>
</reference>
<feature type="region of interest" description="Disordered" evidence="1">
    <location>
        <begin position="78"/>
        <end position="156"/>
    </location>
</feature>
<keyword evidence="2" id="KW-1133">Transmembrane helix</keyword>
<dbReference type="AlphaFoldDB" id="A0A1H8V8X8"/>
<feature type="compositionally biased region" description="Polar residues" evidence="1">
    <location>
        <begin position="113"/>
        <end position="141"/>
    </location>
</feature>
<protein>
    <recommendedName>
        <fullName evidence="5">Outer membrane protein beta-barrel domain-containing protein</fullName>
    </recommendedName>
</protein>
<keyword evidence="2" id="KW-0472">Membrane</keyword>
<dbReference type="OrthoDB" id="1419682at2"/>
<evidence type="ECO:0000313" key="4">
    <source>
        <dbReference type="Proteomes" id="UP000198942"/>
    </source>
</evidence>
<gene>
    <name evidence="3" type="ORF">SAMN05192574_1243</name>
</gene>
<dbReference type="RefSeq" id="WP_091222874.1">
    <property type="nucleotide sequence ID" value="NZ_FOCL01000024.1"/>
</dbReference>
<organism evidence="3 4">
    <name type="scientific">Mucilaginibacter gossypiicola</name>
    <dbReference type="NCBI Taxonomy" id="551995"/>
    <lineage>
        <taxon>Bacteria</taxon>
        <taxon>Pseudomonadati</taxon>
        <taxon>Bacteroidota</taxon>
        <taxon>Sphingobacteriia</taxon>
        <taxon>Sphingobacteriales</taxon>
        <taxon>Sphingobacteriaceae</taxon>
        <taxon>Mucilaginibacter</taxon>
    </lineage>
</organism>
<evidence type="ECO:0000313" key="3">
    <source>
        <dbReference type="EMBL" id="SEP11723.1"/>
    </source>
</evidence>
<keyword evidence="2" id="KW-0812">Transmembrane</keyword>
<name>A0A1H8V8X8_9SPHI</name>
<accession>A0A1H8V8X8</accession>
<proteinExistence type="predicted"/>
<feature type="transmembrane region" description="Helical" evidence="2">
    <location>
        <begin position="46"/>
        <end position="68"/>
    </location>
</feature>
<keyword evidence="4" id="KW-1185">Reference proteome</keyword>
<evidence type="ECO:0008006" key="5">
    <source>
        <dbReference type="Google" id="ProtNLM"/>
    </source>
</evidence>
<feature type="compositionally biased region" description="Polar residues" evidence="1">
    <location>
        <begin position="91"/>
        <end position="106"/>
    </location>
</feature>
<sequence>MDDQLDNDLRDRIREVFDNYEDTTADEGWLLLRERFPVQEKQRRPVYLWWASAAAVLLLFLSIGLWMASNKNNVNNNGQTFSAKHSKPALPQNNAASDSTTQNTAPVQPPVTAKQSPATNLASNNSSTQSSVTKTNPLSGVSANNTNTNTLANNNSLNKPAANPVVNQPGIKVPAFTPVQTNPLATNPLNTIAKTNVPPVTQPANNGVINVPAGKKADSVDTVLPQTNTQQLANNPVVQPQVNANPVKTAPANTTPSVVKVKPKANSMEALLASDHDQPKKPDMETDDRRVKFSVYAATFFNYAKGSQNQVNAGAGFTTDIKLSKNLKLSTGLAVAQNTLNYNKNQPSNGAAAVSFSPSLSTAYNTLTDFSKVSSTPSFKNYNANLVGLDIPVNLKYEFNPQKNDTYISAGLSSGTFINEAYTASYSYPGLAMAAGVQAQTSDETTHKSFNSFYFAKTLNVAFGVGYPLGKSNKLIIEPFLKYPLDGLGSQQIKFGAGGLNLKLNFTTHKK</sequence>
<dbReference type="STRING" id="551995.SAMN05192574_1243"/>
<evidence type="ECO:0000256" key="2">
    <source>
        <dbReference type="SAM" id="Phobius"/>
    </source>
</evidence>
<evidence type="ECO:0000256" key="1">
    <source>
        <dbReference type="SAM" id="MobiDB-lite"/>
    </source>
</evidence>
<dbReference type="Proteomes" id="UP000198942">
    <property type="component" value="Unassembled WGS sequence"/>
</dbReference>
<dbReference type="EMBL" id="FOCL01000024">
    <property type="protein sequence ID" value="SEP11723.1"/>
    <property type="molecule type" value="Genomic_DNA"/>
</dbReference>